<dbReference type="Proteomes" id="UP000679179">
    <property type="component" value="Unassembled WGS sequence"/>
</dbReference>
<proteinExistence type="predicted"/>
<evidence type="ECO:0000313" key="1">
    <source>
        <dbReference type="EMBL" id="GIM29119.1"/>
    </source>
</evidence>
<dbReference type="RefSeq" id="WP_212903827.1">
    <property type="nucleotide sequence ID" value="NZ_BOPZ01000013.1"/>
</dbReference>
<name>A0A919S0E2_9CLOT</name>
<protein>
    <submittedName>
        <fullName evidence="1">Uncharacterized protein</fullName>
    </submittedName>
</protein>
<comment type="caution">
    <text evidence="1">The sequence shown here is derived from an EMBL/GenBank/DDBJ whole genome shotgun (WGS) entry which is preliminary data.</text>
</comment>
<dbReference type="AlphaFoldDB" id="A0A919S0E2"/>
<sequence length="179" mass="20760">MKSAFRYAPVIFITTTLLRLNTVYDGSFRMNSTNNVVLGYQNKQPVINEANFQQTKAQVEFFKQALDQLGATTPEQVVTLWVKAEETRNGVFHYAVACNELKKKIIEEWGNPQKSFWIIGTSSPWLDRYEIVSKKKLNDLSYEIKIKYFWTTSAGQSEPTENTLVIIKYKDIWCVKEVK</sequence>
<gene>
    <name evidence="1" type="ORF">CPJCM30710_17850</name>
</gene>
<reference evidence="1" key="1">
    <citation type="submission" date="2021-03" db="EMBL/GenBank/DDBJ databases">
        <title>Taxonomic study of Clostridium polyendosporum from meadow-gley soil under rice.</title>
        <authorList>
            <person name="Kobayashi H."/>
            <person name="Tanizawa Y."/>
            <person name="Yagura M."/>
        </authorList>
    </citation>
    <scope>NUCLEOTIDE SEQUENCE</scope>
    <source>
        <strain evidence="1">JCM 30710</strain>
    </source>
</reference>
<dbReference type="EMBL" id="BOPZ01000013">
    <property type="protein sequence ID" value="GIM29119.1"/>
    <property type="molecule type" value="Genomic_DNA"/>
</dbReference>
<organism evidence="1 2">
    <name type="scientific">Clostridium polyendosporum</name>
    <dbReference type="NCBI Taxonomy" id="69208"/>
    <lineage>
        <taxon>Bacteria</taxon>
        <taxon>Bacillati</taxon>
        <taxon>Bacillota</taxon>
        <taxon>Clostridia</taxon>
        <taxon>Eubacteriales</taxon>
        <taxon>Clostridiaceae</taxon>
        <taxon>Clostridium</taxon>
    </lineage>
</organism>
<accession>A0A919S0E2</accession>
<keyword evidence="2" id="KW-1185">Reference proteome</keyword>
<evidence type="ECO:0000313" key="2">
    <source>
        <dbReference type="Proteomes" id="UP000679179"/>
    </source>
</evidence>